<keyword evidence="5 6" id="KW-0472">Membrane</keyword>
<dbReference type="PANTHER" id="PTHR46795">
    <property type="entry name" value="ABC TRANSPORTER PERMEASE-RELATED-RELATED"/>
    <property type="match status" value="1"/>
</dbReference>
<evidence type="ECO:0000256" key="2">
    <source>
        <dbReference type="ARBA" id="ARBA00022475"/>
    </source>
</evidence>
<evidence type="ECO:0000256" key="4">
    <source>
        <dbReference type="ARBA" id="ARBA00022989"/>
    </source>
</evidence>
<feature type="transmembrane region" description="Helical" evidence="6">
    <location>
        <begin position="536"/>
        <end position="558"/>
    </location>
</feature>
<feature type="transmembrane region" description="Helical" evidence="6">
    <location>
        <begin position="592"/>
        <end position="611"/>
    </location>
</feature>
<keyword evidence="9" id="KW-1185">Reference proteome</keyword>
<evidence type="ECO:0000256" key="6">
    <source>
        <dbReference type="PIRNR" id="PIRNR018968"/>
    </source>
</evidence>
<feature type="transmembrane region" description="Helical" evidence="6">
    <location>
        <begin position="103"/>
        <end position="131"/>
    </location>
</feature>
<feature type="transmembrane region" description="Helical" evidence="6">
    <location>
        <begin position="151"/>
        <end position="174"/>
    </location>
</feature>
<dbReference type="AlphaFoldDB" id="A0A9X1XW29"/>
<protein>
    <submittedName>
        <fullName evidence="8">ABC transporter permease</fullName>
    </submittedName>
</protein>
<evidence type="ECO:0000313" key="9">
    <source>
        <dbReference type="Proteomes" id="UP001139534"/>
    </source>
</evidence>
<feature type="domain" description="ABC3 transporter permease C-terminal" evidence="7">
    <location>
        <begin position="543"/>
        <end position="643"/>
    </location>
</feature>
<name>A0A9X1XW29_9BACL</name>
<keyword evidence="2 6" id="KW-1003">Cell membrane</keyword>
<dbReference type="EMBL" id="JALPRK010000002">
    <property type="protein sequence ID" value="MCK8486404.1"/>
    <property type="molecule type" value="Genomic_DNA"/>
</dbReference>
<keyword evidence="4 6" id="KW-1133">Transmembrane helix</keyword>
<feature type="transmembrane region" description="Helical" evidence="6">
    <location>
        <begin position="21"/>
        <end position="42"/>
    </location>
</feature>
<dbReference type="PIRSF" id="PIRSF018968">
    <property type="entry name" value="ABC_permease_BceB"/>
    <property type="match status" value="1"/>
</dbReference>
<feature type="transmembrane region" description="Helical" evidence="6">
    <location>
        <begin position="195"/>
        <end position="214"/>
    </location>
</feature>
<dbReference type="GO" id="GO:0005886">
    <property type="term" value="C:plasma membrane"/>
    <property type="evidence" value="ECO:0007669"/>
    <property type="project" value="UniProtKB-SubCell"/>
</dbReference>
<evidence type="ECO:0000256" key="3">
    <source>
        <dbReference type="ARBA" id="ARBA00022692"/>
    </source>
</evidence>
<dbReference type="PANTHER" id="PTHR46795:SF2">
    <property type="entry name" value="ABC TRANSPORTER, PERMEASE PROTEIN"/>
    <property type="match status" value="1"/>
</dbReference>
<reference evidence="8" key="1">
    <citation type="submission" date="2022-04" db="EMBL/GenBank/DDBJ databases">
        <authorList>
            <person name="Seo M.-J."/>
        </authorList>
    </citation>
    <scope>NUCLEOTIDE SEQUENCE</scope>
    <source>
        <strain evidence="8">MBLB2552</strain>
    </source>
</reference>
<evidence type="ECO:0000256" key="5">
    <source>
        <dbReference type="ARBA" id="ARBA00023136"/>
    </source>
</evidence>
<feature type="transmembrane region" description="Helical" evidence="6">
    <location>
        <begin position="623"/>
        <end position="644"/>
    </location>
</feature>
<evidence type="ECO:0000256" key="1">
    <source>
        <dbReference type="ARBA" id="ARBA00004651"/>
    </source>
</evidence>
<sequence length="657" mass="73076">MTFRQFAYNNVLRNKRTYAGYFLSSSFSVMIFFVCALFLFHPGLRAEVMYHSAVMVLWAAETIMYVFAFFFVIYSVGSFLRSRKREFGILLLHGMTEQQLRKLVFLENVGIGAGSLICGIGGGLLLAKLFLMVGSNLLGVPQLVFHVPWQGLLLTVGAFSLLFVLISLCTTFLLGSHRLIELFQAEMKPARPPQASLVLSLLAAVLLSTSYLLAATATASNVLIRMLPVTAMTIAGTYFFYTQLSVFLIGRAKRHLAYYWKKTNLVTVSSLASRMKENARMFFLVTIISTVTFCAVGAFASVNRLAGEFDLDYPVEIAYVAKGDGGTSDGHLRAIRAELDSLGIAYDTVSVPIPLVEVASSHPSSTMERLPLISFTDYKRLLAAAGIEVSEREPEDEEALLLLGSEREKPLLAQRRPVTYTFVGAPELSVREIGVTQHVAIPENLTLTAGDDREGSFSGLVVSDSLLERLMTVSTEEGNSNSMDGFTGFYVEDPRLTRGLAAELTDNGRMSYEMDQPYAMTVSGTLYEVQRTTYRALLFFALLVGTVFFIAAGSFLYFRLYSDLAYDRRQYGALAKLGLTERELAKVVTRQVGLLFFVPIALAIVHSLFAFRAMQSLFNFSVAWQTVLILTSFLLVQVAYFFFIRARYLRNVKKAIR</sequence>
<evidence type="ECO:0000313" key="8">
    <source>
        <dbReference type="EMBL" id="MCK8486404.1"/>
    </source>
</evidence>
<comment type="subcellular location">
    <subcellularLocation>
        <location evidence="1 6">Cell membrane</location>
        <topology evidence="1 6">Multi-pass membrane protein</topology>
    </subcellularLocation>
</comment>
<comment type="similarity">
    <text evidence="6">Belongs to the ABC-4 integral membrane protein family.</text>
</comment>
<keyword evidence="3 6" id="KW-0812">Transmembrane</keyword>
<keyword evidence="6" id="KW-0813">Transport</keyword>
<comment type="caution">
    <text evidence="8">The sequence shown here is derived from an EMBL/GenBank/DDBJ whole genome shotgun (WGS) entry which is preliminary data.</text>
</comment>
<evidence type="ECO:0000259" key="7">
    <source>
        <dbReference type="Pfam" id="PF02687"/>
    </source>
</evidence>
<feature type="domain" description="ABC3 transporter permease C-terminal" evidence="7">
    <location>
        <begin position="63"/>
        <end position="172"/>
    </location>
</feature>
<proteinExistence type="inferred from homology"/>
<dbReference type="InterPro" id="IPR052536">
    <property type="entry name" value="ABC-4_Integral_Memb_Prot"/>
</dbReference>
<feature type="transmembrane region" description="Helical" evidence="6">
    <location>
        <begin position="226"/>
        <end position="249"/>
    </location>
</feature>
<dbReference type="RefSeq" id="WP_248550604.1">
    <property type="nucleotide sequence ID" value="NZ_JALPRK010000002.1"/>
</dbReference>
<dbReference type="Pfam" id="PF02687">
    <property type="entry name" value="FtsX"/>
    <property type="match status" value="2"/>
</dbReference>
<organism evidence="8 9">
    <name type="scientific">Paenibacillus mellifer</name>
    <dbReference type="NCBI Taxonomy" id="2937794"/>
    <lineage>
        <taxon>Bacteria</taxon>
        <taxon>Bacillati</taxon>
        <taxon>Bacillota</taxon>
        <taxon>Bacilli</taxon>
        <taxon>Bacillales</taxon>
        <taxon>Paenibacillaceae</taxon>
        <taxon>Paenibacillus</taxon>
    </lineage>
</organism>
<dbReference type="InterPro" id="IPR027022">
    <property type="entry name" value="ABC_permease_BceB-typ"/>
</dbReference>
<feature type="transmembrane region" description="Helical" evidence="6">
    <location>
        <begin position="281"/>
        <end position="302"/>
    </location>
</feature>
<accession>A0A9X1XW29</accession>
<dbReference type="Proteomes" id="UP001139534">
    <property type="component" value="Unassembled WGS sequence"/>
</dbReference>
<dbReference type="GO" id="GO:0055085">
    <property type="term" value="P:transmembrane transport"/>
    <property type="evidence" value="ECO:0007669"/>
    <property type="project" value="UniProtKB-UniRule"/>
</dbReference>
<dbReference type="InterPro" id="IPR003838">
    <property type="entry name" value="ABC3_permease_C"/>
</dbReference>
<gene>
    <name evidence="8" type="ORF">M0651_04360</name>
</gene>
<feature type="transmembrane region" description="Helical" evidence="6">
    <location>
        <begin position="62"/>
        <end position="82"/>
    </location>
</feature>